<evidence type="ECO:0000313" key="2">
    <source>
        <dbReference type="EMBL" id="QEC63637.1"/>
    </source>
</evidence>
<evidence type="ECO:0000313" key="3">
    <source>
        <dbReference type="Proteomes" id="UP000321479"/>
    </source>
</evidence>
<keyword evidence="3" id="KW-1185">Reference proteome</keyword>
<organism evidence="2 3">
    <name type="scientific">Mucilaginibacter ginsenosidivorans</name>
    <dbReference type="NCBI Taxonomy" id="398053"/>
    <lineage>
        <taxon>Bacteria</taxon>
        <taxon>Pseudomonadati</taxon>
        <taxon>Bacteroidota</taxon>
        <taxon>Sphingobacteriia</taxon>
        <taxon>Sphingobacteriales</taxon>
        <taxon>Sphingobacteriaceae</taxon>
        <taxon>Mucilaginibacter</taxon>
    </lineage>
</organism>
<feature type="chain" id="PRO_5022844776" description="Lipocalin-like domain-containing protein" evidence="1">
    <location>
        <begin position="22"/>
        <end position="159"/>
    </location>
</feature>
<protein>
    <recommendedName>
        <fullName evidence="4">Lipocalin-like domain-containing protein</fullName>
    </recommendedName>
</protein>
<feature type="signal peptide" evidence="1">
    <location>
        <begin position="1"/>
        <end position="21"/>
    </location>
</feature>
<accession>A0A5B8UWU6</accession>
<dbReference type="OrthoDB" id="799431at2"/>
<dbReference type="RefSeq" id="WP_147032212.1">
    <property type="nucleotide sequence ID" value="NZ_CP042436.1"/>
</dbReference>
<name>A0A5B8UWU6_9SPHI</name>
<dbReference type="AlphaFoldDB" id="A0A5B8UWU6"/>
<keyword evidence="1" id="KW-0732">Signal</keyword>
<dbReference type="KEGG" id="mgin:FRZ54_13975"/>
<gene>
    <name evidence="2" type="ORF">FRZ54_13975</name>
</gene>
<proteinExistence type="predicted"/>
<evidence type="ECO:0008006" key="4">
    <source>
        <dbReference type="Google" id="ProtNLM"/>
    </source>
</evidence>
<dbReference type="Proteomes" id="UP000321479">
    <property type="component" value="Chromosome"/>
</dbReference>
<evidence type="ECO:0000256" key="1">
    <source>
        <dbReference type="SAM" id="SignalP"/>
    </source>
</evidence>
<dbReference type="EMBL" id="CP042436">
    <property type="protein sequence ID" value="QEC63637.1"/>
    <property type="molecule type" value="Genomic_DNA"/>
</dbReference>
<sequence>MKTLLLTVAIALITITIFSCGKTSVTPTVVGKVDTSTTLVGSTLIVGDWNLKKDSVFLNGVNNVYTGVDGDHFKFTKYSNLYIHITSGNLIDTAIYTLSSLNLQVSWTNLYYSQNGNVVSGQSNSFPFIVTTIDDHNMVLTSNVSTPGGQRYEQLTFTK</sequence>
<dbReference type="PROSITE" id="PS51257">
    <property type="entry name" value="PROKAR_LIPOPROTEIN"/>
    <property type="match status" value="1"/>
</dbReference>
<reference evidence="2 3" key="1">
    <citation type="journal article" date="2017" name="Curr. Microbiol.">
        <title>Mucilaginibacter ginsenosidivorans sp. nov., Isolated from Soil of Ginseng Field.</title>
        <authorList>
            <person name="Kim M.M."/>
            <person name="Siddiqi M.Z."/>
            <person name="Im W.T."/>
        </authorList>
    </citation>
    <scope>NUCLEOTIDE SEQUENCE [LARGE SCALE GENOMIC DNA]</scope>
    <source>
        <strain evidence="2 3">Gsoil 3017</strain>
    </source>
</reference>